<name>A0A0C2NI91_THEKT</name>
<gene>
    <name evidence="2" type="ORF">RF11_11025</name>
    <name evidence="1" type="ORF">RF11_12256</name>
</gene>
<comment type="caution">
    <text evidence="2">The sequence shown here is derived from an EMBL/GenBank/DDBJ whole genome shotgun (WGS) entry which is preliminary data.</text>
</comment>
<dbReference type="Proteomes" id="UP000031668">
    <property type="component" value="Unassembled WGS sequence"/>
</dbReference>
<proteinExistence type="predicted"/>
<organism evidence="2 3">
    <name type="scientific">Thelohanellus kitauei</name>
    <name type="common">Myxosporean</name>
    <dbReference type="NCBI Taxonomy" id="669202"/>
    <lineage>
        <taxon>Eukaryota</taxon>
        <taxon>Metazoa</taxon>
        <taxon>Cnidaria</taxon>
        <taxon>Myxozoa</taxon>
        <taxon>Myxosporea</taxon>
        <taxon>Bivalvulida</taxon>
        <taxon>Platysporina</taxon>
        <taxon>Myxobolidae</taxon>
        <taxon>Thelohanellus</taxon>
    </lineage>
</organism>
<evidence type="ECO:0000313" key="1">
    <source>
        <dbReference type="EMBL" id="KII61868.1"/>
    </source>
</evidence>
<dbReference type="EMBL" id="JWZT01005205">
    <property type="protein sequence ID" value="KII61868.1"/>
    <property type="molecule type" value="Genomic_DNA"/>
</dbReference>
<reference evidence="2 3" key="1">
    <citation type="journal article" date="2014" name="Genome Biol. Evol.">
        <title>The genome of the myxosporean Thelohanellus kitauei shows adaptations to nutrient acquisition within its fish host.</title>
        <authorList>
            <person name="Yang Y."/>
            <person name="Xiong J."/>
            <person name="Zhou Z."/>
            <person name="Huo F."/>
            <person name="Miao W."/>
            <person name="Ran C."/>
            <person name="Liu Y."/>
            <person name="Zhang J."/>
            <person name="Feng J."/>
            <person name="Wang M."/>
            <person name="Wang M."/>
            <person name="Wang L."/>
            <person name="Yao B."/>
        </authorList>
    </citation>
    <scope>NUCLEOTIDE SEQUENCE [LARGE SCALE GENOMIC DNA]</scope>
    <source>
        <strain evidence="2">Wuqing</strain>
    </source>
</reference>
<accession>A0A0C2NI91</accession>
<dbReference type="EMBL" id="JWZT01000699">
    <property type="protein sequence ID" value="KII73727.1"/>
    <property type="molecule type" value="Genomic_DNA"/>
</dbReference>
<dbReference type="AlphaFoldDB" id="A0A0C2NI91"/>
<sequence>MSKTLQLNVKDEYCPTVLKINDTSSHNTRSVKIIIEASPFELHGVFTAPKYISTGFNDDLDCLSIKNQWVINFEIRYNLRVFSVDMRQRHPFSSLCLILLVAGITWKTDEDEDYEYHEAPPEMIPTYTTVYSV</sequence>
<protein>
    <submittedName>
        <fullName evidence="2">Uncharacterized protein</fullName>
    </submittedName>
</protein>
<keyword evidence="3" id="KW-1185">Reference proteome</keyword>
<evidence type="ECO:0000313" key="2">
    <source>
        <dbReference type="EMBL" id="KII73727.1"/>
    </source>
</evidence>
<evidence type="ECO:0000313" key="3">
    <source>
        <dbReference type="Proteomes" id="UP000031668"/>
    </source>
</evidence>